<evidence type="ECO:0000313" key="2">
    <source>
        <dbReference type="Proteomes" id="UP000290900"/>
    </source>
</evidence>
<name>A0A448YHJ7_BRENA</name>
<dbReference type="AlphaFoldDB" id="A0A448YHJ7"/>
<evidence type="ECO:0000313" key="1">
    <source>
        <dbReference type="EMBL" id="VEU20348.1"/>
    </source>
</evidence>
<dbReference type="Proteomes" id="UP000290900">
    <property type="component" value="Unassembled WGS sequence"/>
</dbReference>
<accession>A0A448YHJ7</accession>
<organism evidence="1 2">
    <name type="scientific">Brettanomyces naardenensis</name>
    <name type="common">Yeast</name>
    <dbReference type="NCBI Taxonomy" id="13370"/>
    <lineage>
        <taxon>Eukaryota</taxon>
        <taxon>Fungi</taxon>
        <taxon>Dikarya</taxon>
        <taxon>Ascomycota</taxon>
        <taxon>Saccharomycotina</taxon>
        <taxon>Pichiomycetes</taxon>
        <taxon>Pichiales</taxon>
        <taxon>Pichiaceae</taxon>
        <taxon>Brettanomyces</taxon>
    </lineage>
</organism>
<reference evidence="1 2" key="1">
    <citation type="submission" date="2018-12" db="EMBL/GenBank/DDBJ databases">
        <authorList>
            <person name="Tiukova I."/>
            <person name="Dainat J."/>
        </authorList>
    </citation>
    <scope>NUCLEOTIDE SEQUENCE [LARGE SCALE GENOMIC DNA]</scope>
</reference>
<dbReference type="InParanoid" id="A0A448YHJ7"/>
<protein>
    <submittedName>
        <fullName evidence="1">DEKNAAC101201</fullName>
    </submittedName>
</protein>
<proteinExistence type="predicted"/>
<dbReference type="OrthoDB" id="3994887at2759"/>
<keyword evidence="2" id="KW-1185">Reference proteome</keyword>
<dbReference type="EMBL" id="CAACVR010000003">
    <property type="protein sequence ID" value="VEU20348.1"/>
    <property type="molecule type" value="Genomic_DNA"/>
</dbReference>
<gene>
    <name evidence="1" type="ORF">BRENAR_LOCUS1083</name>
</gene>
<sequence>MVQLQNPETGSLSFNKLDDPKDTAFSKAYKHLFRYASPNLLLWGPLAPAHDALLPRAAMASLQIGIGAATLYGTFRTYRPSIGAFRRRFSRLSCLLAGSALIVTGLKEISYDMDPLSNPLYIEIQLAREFGPERLQTPTPSSYWNGPKNFMPMNNDQYWKMIYSLDLNQVMVDEYQGSELMEKFTDLVSKYNEKNSKLDGVLTDKIGDVVKSTSKNENYRHRKVPFSLMKENNEGKLKSKTLGNWFKGHPMDSLQLSEHKEYLDYDFPRMKIEEPSDLTEAK</sequence>